<comment type="caution">
    <text evidence="1">The sequence shown here is derived from an EMBL/GenBank/DDBJ whole genome shotgun (WGS) entry which is preliminary data.</text>
</comment>
<evidence type="ECO:0000313" key="1">
    <source>
        <dbReference type="EMBL" id="KIH97182.1"/>
    </source>
</evidence>
<name>A0A0C2JJT9_9ACTN</name>
<dbReference type="STRING" id="183763.LP52_20940"/>
<dbReference type="EMBL" id="JROO01000042">
    <property type="protein sequence ID" value="KIH97182.1"/>
    <property type="molecule type" value="Genomic_DNA"/>
</dbReference>
<sequence>MLTRYGREAVSVFDLLGRNEVDLTAALGWALASSPRLMESLLSQLSIDAEAEDVSVALEQADAQGRTDIELTAPAAKVVIEAKQGWLVPGEAQLGKYADRFAGFVSKRLVSLSDSSQDWAKEQLPESVDDVPVVHVSWDGIRHCVRDAKDGCRGRERVWLEELETYMGSVTSRRPVEDQWVYCVVVSNDGVGGVGFQEYVTDKRVYFHPYGGNNSWPKLPPNFLCFRWDGKVRQVNRVQSCEVVADLRTRCPAITEEEAPGPHIVYHLGPDIPIPEISTKGTFASGRVWCLLDQLLTRPTLKDAGHASVRMSGK</sequence>
<accession>A0A0C2JJT9</accession>
<keyword evidence="2" id="KW-1185">Reference proteome</keyword>
<dbReference type="Proteomes" id="UP000031675">
    <property type="component" value="Unassembled WGS sequence"/>
</dbReference>
<gene>
    <name evidence="1" type="ORF">LP52_20940</name>
</gene>
<proteinExistence type="predicted"/>
<evidence type="ECO:0000313" key="2">
    <source>
        <dbReference type="Proteomes" id="UP000031675"/>
    </source>
</evidence>
<organism evidence="1 2">
    <name type="scientific">Streptomonospora alba</name>
    <dbReference type="NCBI Taxonomy" id="183763"/>
    <lineage>
        <taxon>Bacteria</taxon>
        <taxon>Bacillati</taxon>
        <taxon>Actinomycetota</taxon>
        <taxon>Actinomycetes</taxon>
        <taxon>Streptosporangiales</taxon>
        <taxon>Nocardiopsidaceae</taxon>
        <taxon>Streptomonospora</taxon>
    </lineage>
</organism>
<dbReference type="AlphaFoldDB" id="A0A0C2JJT9"/>
<reference evidence="2" key="1">
    <citation type="journal article" date="2015" name="Chem. Biol.">
        <title>Structure, bioactivity, and resistance mechanism of streptomonomicin, an unusual lasso Peptide from an understudied halophilic actinomycete.</title>
        <authorList>
            <person name="Metelev M."/>
            <person name="Tietz J.I."/>
            <person name="Melby J.O."/>
            <person name="Blair P.M."/>
            <person name="Zhu L."/>
            <person name="Livnat I."/>
            <person name="Severinov K."/>
            <person name="Mitchell D.A."/>
        </authorList>
    </citation>
    <scope>NUCLEOTIDE SEQUENCE [LARGE SCALE GENOMIC DNA]</scope>
    <source>
        <strain evidence="2">YIM 90003</strain>
    </source>
</reference>
<protein>
    <submittedName>
        <fullName evidence="1">Uncharacterized protein</fullName>
    </submittedName>
</protein>